<accession>A0ABS9GYD3</accession>
<dbReference type="InterPro" id="IPR000415">
    <property type="entry name" value="Nitroreductase-like"/>
</dbReference>
<dbReference type="CDD" id="cd02142">
    <property type="entry name" value="McbC_SagB-like_oxidoreductase"/>
    <property type="match status" value="1"/>
</dbReference>
<sequence length="463" mass="52920">MNLDAFLHTLHYDVDRVSPVDWEVDWDDAPLPYKLYRDLPVIPLENHHIGQFLKAVYGLTHVSQTNEMDVWMQSLRRFVPSGGGLYPNELYVYLKVEGFSTGVYHYDVAHHQLVRLRRGNFDDYIEQATGVTSDIGTVFISTMFWKNFYKYNNFAYRLQGLDAGVIIEQLKVAGEHCGYQTKVHYEFLDRAINHLLGLDDQEESVYAVVPLGDGDLNLDRTICTTELCGEIPAIQTKHYMRSKKVLDFPMINQINEASLSERVEVVKAVKSTKIEGEILLPKGERLDLIRGCENRYSPGMDFTMGSGSLQQLATLLQVTVLKESRLTLKGCFYNVEGLPDGAYTYDRQTHALHLQKVGDFRTYLQSGMSAHNVNLYQVPLCFHITGSKSRNRYRDYRIQQMEAGRLVHRLLLAASTLGMNGHPLLGFDVQLCDDIYEHVEDTTLIQIPVGPSQPRSWLRGRLF</sequence>
<protein>
    <submittedName>
        <fullName evidence="1">SagB family peptide dehydrogenase</fullName>
    </submittedName>
</protein>
<dbReference type="EMBL" id="JAKIJS010000001">
    <property type="protein sequence ID" value="MCF6136508.1"/>
    <property type="molecule type" value="Genomic_DNA"/>
</dbReference>
<reference evidence="1 2" key="1">
    <citation type="submission" date="2022-01" db="EMBL/GenBank/DDBJ databases">
        <title>Alkalihalobacillus sp. EGI L200015, a novel bacterium isolated from a salt lake sediment.</title>
        <authorList>
            <person name="Gao L."/>
            <person name="Fang B.-Z."/>
            <person name="Li W.-J."/>
        </authorList>
    </citation>
    <scope>NUCLEOTIDE SEQUENCE [LARGE SCALE GENOMIC DNA]</scope>
    <source>
        <strain evidence="1 2">KCTC 12718</strain>
    </source>
</reference>
<organism evidence="1 2">
    <name type="scientific">Pseudalkalibacillus berkeleyi</name>
    <dbReference type="NCBI Taxonomy" id="1069813"/>
    <lineage>
        <taxon>Bacteria</taxon>
        <taxon>Bacillati</taxon>
        <taxon>Bacillota</taxon>
        <taxon>Bacilli</taxon>
        <taxon>Bacillales</taxon>
        <taxon>Fictibacillaceae</taxon>
        <taxon>Pseudalkalibacillus</taxon>
    </lineage>
</organism>
<dbReference type="RefSeq" id="WP_236331322.1">
    <property type="nucleotide sequence ID" value="NZ_JAKIJS010000001.1"/>
</dbReference>
<name>A0ABS9GYD3_9BACL</name>
<evidence type="ECO:0000313" key="2">
    <source>
        <dbReference type="Proteomes" id="UP001649381"/>
    </source>
</evidence>
<dbReference type="Gene3D" id="3.40.109.10">
    <property type="entry name" value="NADH Oxidase"/>
    <property type="match status" value="2"/>
</dbReference>
<dbReference type="InterPro" id="IPR052544">
    <property type="entry name" value="Bacteriocin_Proc_Enz"/>
</dbReference>
<dbReference type="PANTHER" id="PTHR43745">
    <property type="entry name" value="NITROREDUCTASE MJ1384-RELATED"/>
    <property type="match status" value="1"/>
</dbReference>
<dbReference type="InterPro" id="IPR020051">
    <property type="entry name" value="SagB-type_dehydrogenase"/>
</dbReference>
<dbReference type="NCBIfam" id="TIGR03605">
    <property type="entry name" value="antibiot_sagB"/>
    <property type="match status" value="1"/>
</dbReference>
<dbReference type="Proteomes" id="UP001649381">
    <property type="component" value="Unassembled WGS sequence"/>
</dbReference>
<comment type="caution">
    <text evidence="1">The sequence shown here is derived from an EMBL/GenBank/DDBJ whole genome shotgun (WGS) entry which is preliminary data.</text>
</comment>
<dbReference type="PANTHER" id="PTHR43745:SF2">
    <property type="entry name" value="NITROREDUCTASE MJ1384-RELATED"/>
    <property type="match status" value="1"/>
</dbReference>
<proteinExistence type="predicted"/>
<evidence type="ECO:0000313" key="1">
    <source>
        <dbReference type="EMBL" id="MCF6136508.1"/>
    </source>
</evidence>
<keyword evidence="2" id="KW-1185">Reference proteome</keyword>
<gene>
    <name evidence="1" type="ORF">L2716_02120</name>
</gene>